<comment type="caution">
    <text evidence="1">The sequence shown here is derived from an EMBL/GenBank/DDBJ whole genome shotgun (WGS) entry which is preliminary data.</text>
</comment>
<dbReference type="NCBIfam" id="TIGR01484">
    <property type="entry name" value="HAD-SF-IIB"/>
    <property type="match status" value="1"/>
</dbReference>
<protein>
    <submittedName>
        <fullName evidence="1">HAD-IIB family hydrolase</fullName>
    </submittedName>
</protein>
<dbReference type="GO" id="GO:0000287">
    <property type="term" value="F:magnesium ion binding"/>
    <property type="evidence" value="ECO:0007669"/>
    <property type="project" value="TreeGrafter"/>
</dbReference>
<gene>
    <name evidence="1" type="ORF">IAC53_00760</name>
</gene>
<name>A0A9D1LDR7_9FIRM</name>
<proteinExistence type="predicted"/>
<dbReference type="AlphaFoldDB" id="A0A9D1LDR7"/>
<dbReference type="InterPro" id="IPR006379">
    <property type="entry name" value="HAD-SF_hydro_IIB"/>
</dbReference>
<evidence type="ECO:0000313" key="2">
    <source>
        <dbReference type="Proteomes" id="UP000824071"/>
    </source>
</evidence>
<dbReference type="Proteomes" id="UP000824071">
    <property type="component" value="Unassembled WGS sequence"/>
</dbReference>
<organism evidence="1 2">
    <name type="scientific">Candidatus Fimenecus excrementigallinarum</name>
    <dbReference type="NCBI Taxonomy" id="2840816"/>
    <lineage>
        <taxon>Bacteria</taxon>
        <taxon>Bacillati</taxon>
        <taxon>Bacillota</taxon>
        <taxon>Clostridia</taxon>
        <taxon>Candidatus Fimenecus</taxon>
    </lineage>
</organism>
<dbReference type="SUPFAM" id="SSF56784">
    <property type="entry name" value="HAD-like"/>
    <property type="match status" value="1"/>
</dbReference>
<accession>A0A9D1LDR7</accession>
<dbReference type="PANTHER" id="PTHR10000:SF8">
    <property type="entry name" value="HAD SUPERFAMILY HYDROLASE-LIKE, TYPE 3"/>
    <property type="match status" value="1"/>
</dbReference>
<dbReference type="GO" id="GO:0005829">
    <property type="term" value="C:cytosol"/>
    <property type="evidence" value="ECO:0007669"/>
    <property type="project" value="TreeGrafter"/>
</dbReference>
<keyword evidence="1" id="KW-0378">Hydrolase</keyword>
<dbReference type="InterPro" id="IPR036412">
    <property type="entry name" value="HAD-like_sf"/>
</dbReference>
<evidence type="ECO:0000313" key="1">
    <source>
        <dbReference type="EMBL" id="HIU35126.1"/>
    </source>
</evidence>
<dbReference type="InterPro" id="IPR023214">
    <property type="entry name" value="HAD_sf"/>
</dbReference>
<reference evidence="1" key="1">
    <citation type="submission" date="2020-10" db="EMBL/GenBank/DDBJ databases">
        <authorList>
            <person name="Gilroy R."/>
        </authorList>
    </citation>
    <scope>NUCLEOTIDE SEQUENCE</scope>
    <source>
        <strain evidence="1">ChiGjej1B1-19959</strain>
    </source>
</reference>
<dbReference type="Gene3D" id="3.40.50.1000">
    <property type="entry name" value="HAD superfamily/HAD-like"/>
    <property type="match status" value="1"/>
</dbReference>
<dbReference type="EMBL" id="DVMW01000008">
    <property type="protein sequence ID" value="HIU35126.1"/>
    <property type="molecule type" value="Genomic_DNA"/>
</dbReference>
<dbReference type="GO" id="GO:0016791">
    <property type="term" value="F:phosphatase activity"/>
    <property type="evidence" value="ECO:0007669"/>
    <property type="project" value="UniProtKB-ARBA"/>
</dbReference>
<dbReference type="PANTHER" id="PTHR10000">
    <property type="entry name" value="PHOSPHOSERINE PHOSPHATASE"/>
    <property type="match status" value="1"/>
</dbReference>
<reference evidence="1" key="2">
    <citation type="journal article" date="2021" name="PeerJ">
        <title>Extensive microbial diversity within the chicken gut microbiome revealed by metagenomics and culture.</title>
        <authorList>
            <person name="Gilroy R."/>
            <person name="Ravi A."/>
            <person name="Getino M."/>
            <person name="Pursley I."/>
            <person name="Horton D.L."/>
            <person name="Alikhan N.F."/>
            <person name="Baker D."/>
            <person name="Gharbi K."/>
            <person name="Hall N."/>
            <person name="Watson M."/>
            <person name="Adriaenssens E.M."/>
            <person name="Foster-Nyarko E."/>
            <person name="Jarju S."/>
            <person name="Secka A."/>
            <person name="Antonio M."/>
            <person name="Oren A."/>
            <person name="Chaudhuri R.R."/>
            <person name="La Ragione R."/>
            <person name="Hildebrand F."/>
            <person name="Pallen M.J."/>
        </authorList>
    </citation>
    <scope>NUCLEOTIDE SEQUENCE</scope>
    <source>
        <strain evidence="1">ChiGjej1B1-19959</strain>
    </source>
</reference>
<sequence length="274" mass="30085">MKTLYLTDLDGTLLTSAGAVSETTARTVNALANRGLLLSVSTARTFLSASKLVETLDLRAPAVLNNGVFLYDLQKKRVLSYHAIAHGALQAAIRIFTAHDKAPQLFLYGDDGLLSIHFTEHRLQVQKDFYEARKASLQGRFRRVEKLQVPPGQHPTYLSTVDTYESLLPITKALEKIPELRFSFCADSYSPYWFLEVYSGKAGKGTGALEAKRLCGADRLVVFGDNLNDLPMFAVADAKYAVANAVDAVREAADDVIGSCNDDGVANFLEKRFS</sequence>
<dbReference type="Gene3D" id="3.30.1240.10">
    <property type="match status" value="1"/>
</dbReference>
<dbReference type="Pfam" id="PF08282">
    <property type="entry name" value="Hydrolase_3"/>
    <property type="match status" value="1"/>
</dbReference>